<accession>A0A4U1CVG4</accession>
<dbReference type="EMBL" id="SWBR01000001">
    <property type="protein sequence ID" value="TKC13287.1"/>
    <property type="molecule type" value="Genomic_DNA"/>
</dbReference>
<proteinExistence type="predicted"/>
<dbReference type="PROSITE" id="PS51257">
    <property type="entry name" value="PROKAR_LIPOPROTEIN"/>
    <property type="match status" value="1"/>
</dbReference>
<evidence type="ECO:0000313" key="2">
    <source>
        <dbReference type="Proteomes" id="UP000309488"/>
    </source>
</evidence>
<dbReference type="InterPro" id="IPR032581">
    <property type="entry name" value="DUF4917"/>
</dbReference>
<evidence type="ECO:0000313" key="1">
    <source>
        <dbReference type="EMBL" id="TKC13287.1"/>
    </source>
</evidence>
<dbReference type="Proteomes" id="UP000309488">
    <property type="component" value="Unassembled WGS sequence"/>
</dbReference>
<gene>
    <name evidence="1" type="ORF">FA048_04065</name>
</gene>
<dbReference type="Pfam" id="PF16263">
    <property type="entry name" value="DUF4917"/>
    <property type="match status" value="1"/>
</dbReference>
<dbReference type="OrthoDB" id="828244at2"/>
<reference evidence="1 2" key="1">
    <citation type="submission" date="2019-04" db="EMBL/GenBank/DDBJ databases">
        <title>Pedobacter sp. RP-3-22 sp. nov., isolated from Arctic soil.</title>
        <authorList>
            <person name="Dahal R.H."/>
            <person name="Kim D.-U."/>
        </authorList>
    </citation>
    <scope>NUCLEOTIDE SEQUENCE [LARGE SCALE GENOMIC DNA]</scope>
    <source>
        <strain evidence="1 2">RP-3-22</strain>
    </source>
</reference>
<protein>
    <submittedName>
        <fullName evidence="1">DUF4917 family protein</fullName>
    </submittedName>
</protein>
<organism evidence="1 2">
    <name type="scientific">Pedobacter polaris</name>
    <dbReference type="NCBI Taxonomy" id="2571273"/>
    <lineage>
        <taxon>Bacteria</taxon>
        <taxon>Pseudomonadati</taxon>
        <taxon>Bacteroidota</taxon>
        <taxon>Sphingobacteriia</taxon>
        <taxon>Sphingobacteriales</taxon>
        <taxon>Sphingobacteriaceae</taxon>
        <taxon>Pedobacter</taxon>
    </lineage>
</organism>
<keyword evidence="2" id="KW-1185">Reference proteome</keyword>
<comment type="caution">
    <text evidence="1">The sequence shown here is derived from an EMBL/GenBank/DDBJ whole genome shotgun (WGS) entry which is preliminary data.</text>
</comment>
<name>A0A4U1CVG4_9SPHI</name>
<dbReference type="AlphaFoldDB" id="A0A4U1CVG4"/>
<sequence>MKLVTFQQALTESGKFASRHLLLGNGFSIACIPSIFTYTSLYGRADFSEIPEVKLLFERLGTMDFELVIRSLENASVALPIYLDGHEDVAQKMREDAIKLKELLIRTVAENHPAFPSEIEENKYLHCINFLKNFMDHKGKVYTFNYDLLLYWTVMYGMENKLIEQKPLDGFGRDTDFQNGEFNVSEYLTWQGESTAHHQNIHYLHGALHLYDNGAFLEKFTWNDKNVSLIDQARKALSEGRFPLFVSEGECEKKLEKITHCGYLYHSYKSFSKTMEVVTKGGGNCLFTFGVSFTDNDDHVLKKIASGKVKCVYVSIYGNPDTSDNQRIIAVAEALKGRRSTSDLEVYYYDALSAKVWG</sequence>